<evidence type="ECO:0000256" key="4">
    <source>
        <dbReference type="ARBA" id="ARBA00022840"/>
    </source>
</evidence>
<dbReference type="PROSITE" id="PS00109">
    <property type="entry name" value="PROTEIN_KINASE_TYR"/>
    <property type="match status" value="1"/>
</dbReference>
<accession>A0ABZ2M051</accession>
<evidence type="ECO:0000256" key="3">
    <source>
        <dbReference type="ARBA" id="ARBA00022777"/>
    </source>
</evidence>
<evidence type="ECO:0000313" key="8">
    <source>
        <dbReference type="EMBL" id="WXB14712.1"/>
    </source>
</evidence>
<dbReference type="PANTHER" id="PTHR43289">
    <property type="entry name" value="MITOGEN-ACTIVATED PROTEIN KINASE KINASE KINASE 20-RELATED"/>
    <property type="match status" value="1"/>
</dbReference>
<feature type="region of interest" description="Disordered" evidence="5">
    <location>
        <begin position="1"/>
        <end position="31"/>
    </location>
</feature>
<name>A0ABZ2M051_9BACT</name>
<dbReference type="InterPro" id="IPR000719">
    <property type="entry name" value="Prot_kinase_dom"/>
</dbReference>
<keyword evidence="8" id="KW-0723">Serine/threonine-protein kinase</keyword>
<gene>
    <name evidence="8" type="ORF">LZC94_43675</name>
</gene>
<evidence type="ECO:0000259" key="7">
    <source>
        <dbReference type="PROSITE" id="PS50011"/>
    </source>
</evidence>
<keyword evidence="9" id="KW-1185">Reference proteome</keyword>
<dbReference type="SUPFAM" id="SSF56112">
    <property type="entry name" value="Protein kinase-like (PK-like)"/>
    <property type="match status" value="1"/>
</dbReference>
<evidence type="ECO:0000256" key="2">
    <source>
        <dbReference type="ARBA" id="ARBA00022741"/>
    </source>
</evidence>
<feature type="compositionally biased region" description="Low complexity" evidence="5">
    <location>
        <begin position="509"/>
        <end position="529"/>
    </location>
</feature>
<evidence type="ECO:0000256" key="5">
    <source>
        <dbReference type="SAM" id="MobiDB-lite"/>
    </source>
</evidence>
<feature type="compositionally biased region" description="Low complexity" evidence="5">
    <location>
        <begin position="481"/>
        <end position="494"/>
    </location>
</feature>
<feature type="region of interest" description="Disordered" evidence="5">
    <location>
        <begin position="440"/>
        <end position="559"/>
    </location>
</feature>
<dbReference type="InterPro" id="IPR011009">
    <property type="entry name" value="Kinase-like_dom_sf"/>
</dbReference>
<dbReference type="RefSeq" id="WP_394824337.1">
    <property type="nucleotide sequence ID" value="NZ_CP089984.1"/>
</dbReference>
<keyword evidence="1" id="KW-0808">Transferase</keyword>
<keyword evidence="2" id="KW-0547">Nucleotide-binding</keyword>
<dbReference type="EMBL" id="CP089984">
    <property type="protein sequence ID" value="WXB14712.1"/>
    <property type="molecule type" value="Genomic_DNA"/>
</dbReference>
<keyword evidence="6" id="KW-0472">Membrane</keyword>
<dbReference type="Gene3D" id="3.30.200.20">
    <property type="entry name" value="Phosphorylase Kinase, domain 1"/>
    <property type="match status" value="1"/>
</dbReference>
<dbReference type="GO" id="GO:0004674">
    <property type="term" value="F:protein serine/threonine kinase activity"/>
    <property type="evidence" value="ECO:0007669"/>
    <property type="project" value="UniProtKB-KW"/>
</dbReference>
<proteinExistence type="predicted"/>
<reference evidence="8 9" key="1">
    <citation type="submission" date="2021-12" db="EMBL/GenBank/DDBJ databases">
        <title>Discovery of the Pendulisporaceae a myxobacterial family with distinct sporulation behavior and unique specialized metabolism.</title>
        <authorList>
            <person name="Garcia R."/>
            <person name="Popoff A."/>
            <person name="Bader C.D."/>
            <person name="Loehr J."/>
            <person name="Walesch S."/>
            <person name="Walt C."/>
            <person name="Boldt J."/>
            <person name="Bunk B."/>
            <person name="Haeckl F.J.F.P.J."/>
            <person name="Gunesch A.P."/>
            <person name="Birkelbach J."/>
            <person name="Nuebel U."/>
            <person name="Pietschmann T."/>
            <person name="Bach T."/>
            <person name="Mueller R."/>
        </authorList>
    </citation>
    <scope>NUCLEOTIDE SEQUENCE [LARGE SCALE GENOMIC DNA]</scope>
    <source>
        <strain evidence="8 9">MSr11954</strain>
    </source>
</reference>
<evidence type="ECO:0000313" key="9">
    <source>
        <dbReference type="Proteomes" id="UP001370348"/>
    </source>
</evidence>
<protein>
    <submittedName>
        <fullName evidence="8">Serine/threonine protein kinase</fullName>
    </submittedName>
</protein>
<organism evidence="8 9">
    <name type="scientific">Pendulispora albinea</name>
    <dbReference type="NCBI Taxonomy" id="2741071"/>
    <lineage>
        <taxon>Bacteria</taxon>
        <taxon>Pseudomonadati</taxon>
        <taxon>Myxococcota</taxon>
        <taxon>Myxococcia</taxon>
        <taxon>Myxococcales</taxon>
        <taxon>Sorangiineae</taxon>
        <taxon>Pendulisporaceae</taxon>
        <taxon>Pendulispora</taxon>
    </lineage>
</organism>
<dbReference type="Proteomes" id="UP001370348">
    <property type="component" value="Chromosome"/>
</dbReference>
<keyword evidence="4" id="KW-0067">ATP-binding</keyword>
<dbReference type="InterPro" id="IPR008266">
    <property type="entry name" value="Tyr_kinase_AS"/>
</dbReference>
<keyword evidence="6" id="KW-1133">Transmembrane helix</keyword>
<sequence>MRKIPSIPPLRGRSKPPPLPSVGGSSSARPAELPRAGTYELLLDLASGGMATVFLARALGAGPDTPLVAIKRPHRHLAKDKRFLSMLLDEARLASAIDHPNVVKVRELAFEQGEPFIVLDYVEGASLSELRKELSAAERALDTRVAVRIVLDALAGLHAAHELTDPTGRPLGIIHRDVSPHNVLLGSDGRVRLTDFGIAKAEDRMQETRTHEVKGKLAYLAPERIDRRRTCTKQSDIFSMAVVLWECLAGRRLFRGEEALDTLHEVMEAPIPRLRQLGADVPLALDEAIARGLSRDLASRYATAADFAEAIERAAGPANVGTCADVARVMAAVFGSSLRHRHQEIRTVLGSDEMANRLLMATGITPRTAPPPGTPRTNPALYAAVAPPAPSERYAYGNVRDILPSGRGRKRSWKTIGAIAVGGIVGGVGVLTLFSSLRAPRDPEASPSTVLPSSSPPSSPSSPSSPPSPTPSPTPLPEPAMIPSAAMGAAPAGSLEANRLASDSESLELPLSADDLPASPPSSSSTPSAGTKPAHEGSKPRPGHPPQVGTKRNGFTKLK</sequence>
<keyword evidence="6" id="KW-0812">Transmembrane</keyword>
<dbReference type="PRINTS" id="PR01217">
    <property type="entry name" value="PRICHEXTENSN"/>
</dbReference>
<feature type="compositionally biased region" description="Pro residues" evidence="5">
    <location>
        <begin position="454"/>
        <end position="480"/>
    </location>
</feature>
<feature type="domain" description="Protein kinase" evidence="7">
    <location>
        <begin position="39"/>
        <end position="312"/>
    </location>
</feature>
<dbReference type="Gene3D" id="1.10.510.10">
    <property type="entry name" value="Transferase(Phosphotransferase) domain 1"/>
    <property type="match status" value="1"/>
</dbReference>
<dbReference type="Pfam" id="PF00069">
    <property type="entry name" value="Pkinase"/>
    <property type="match status" value="1"/>
</dbReference>
<evidence type="ECO:0000256" key="6">
    <source>
        <dbReference type="SAM" id="Phobius"/>
    </source>
</evidence>
<evidence type="ECO:0000256" key="1">
    <source>
        <dbReference type="ARBA" id="ARBA00022679"/>
    </source>
</evidence>
<dbReference type="PANTHER" id="PTHR43289:SF6">
    <property type="entry name" value="SERINE_THREONINE-PROTEIN KINASE NEKL-3"/>
    <property type="match status" value="1"/>
</dbReference>
<feature type="transmembrane region" description="Helical" evidence="6">
    <location>
        <begin position="416"/>
        <end position="437"/>
    </location>
</feature>
<dbReference type="CDD" id="cd14014">
    <property type="entry name" value="STKc_PknB_like"/>
    <property type="match status" value="1"/>
</dbReference>
<keyword evidence="3 8" id="KW-0418">Kinase</keyword>
<dbReference type="PROSITE" id="PS50011">
    <property type="entry name" value="PROTEIN_KINASE_DOM"/>
    <property type="match status" value="1"/>
</dbReference>